<dbReference type="Pfam" id="PF00535">
    <property type="entry name" value="Glycos_transf_2"/>
    <property type="match status" value="1"/>
</dbReference>
<dbReference type="InterPro" id="IPR001173">
    <property type="entry name" value="Glyco_trans_2-like"/>
</dbReference>
<keyword evidence="1" id="KW-1133">Transmembrane helix</keyword>
<dbReference type="Proteomes" id="UP001050975">
    <property type="component" value="Unassembled WGS sequence"/>
</dbReference>
<dbReference type="RefSeq" id="WP_226588665.1">
    <property type="nucleotide sequence ID" value="NZ_BLAY01000140.1"/>
</dbReference>
<evidence type="ECO:0000259" key="2">
    <source>
        <dbReference type="Pfam" id="PF00535"/>
    </source>
</evidence>
<sequence>MQQIQTPLNTQLPSFSLILETENLANADLKGLFKSLETLANQDISPTCANEVLLIDSGDTPTHILEHLCQQYPWIKVHHTQLATGYYKAKMLGAELVTGEILVYFDSDCIYQPNWLRSILTAFTAGEDIQIVAGETMTLSKGAYGTAMALTYIFPQHSGHKTLTPTSQYFLNNVAFRREFLLSNPIPTDLPLYRGNCVIHARNLQNAGYIIWNQSQARATHAPPNGLSHFFWRFLLIGHDYYWQNRLLTKAKSVAETRERDPMTSCNGKLEVFSDRVKKMWANNPRQFIYLPLAIPIVISALALIFTGYVITVFTPKYLLDVYNDILGD</sequence>
<dbReference type="PANTHER" id="PTHR22916:SF3">
    <property type="entry name" value="UDP-GLCNAC:BETAGAL BETA-1,3-N-ACETYLGLUCOSAMINYLTRANSFERASE-LIKE PROTEIN 1"/>
    <property type="match status" value="1"/>
</dbReference>
<comment type="caution">
    <text evidence="3">The sequence shown here is derived from an EMBL/GenBank/DDBJ whole genome shotgun (WGS) entry which is preliminary data.</text>
</comment>
<keyword evidence="3" id="KW-0808">Transferase</keyword>
<dbReference type="CDD" id="cd00761">
    <property type="entry name" value="Glyco_tranf_GTA_type"/>
    <property type="match status" value="1"/>
</dbReference>
<gene>
    <name evidence="3" type="ORF">MiSe_67350</name>
</gene>
<dbReference type="GO" id="GO:0016758">
    <property type="term" value="F:hexosyltransferase activity"/>
    <property type="evidence" value="ECO:0007669"/>
    <property type="project" value="UniProtKB-ARBA"/>
</dbReference>
<accession>A0AAV3XMA5</accession>
<evidence type="ECO:0000313" key="4">
    <source>
        <dbReference type="Proteomes" id="UP001050975"/>
    </source>
</evidence>
<dbReference type="PANTHER" id="PTHR22916">
    <property type="entry name" value="GLYCOSYLTRANSFERASE"/>
    <property type="match status" value="1"/>
</dbReference>
<feature type="transmembrane region" description="Helical" evidence="1">
    <location>
        <begin position="288"/>
        <end position="311"/>
    </location>
</feature>
<dbReference type="SUPFAM" id="SSF53448">
    <property type="entry name" value="Nucleotide-diphospho-sugar transferases"/>
    <property type="match status" value="1"/>
</dbReference>
<keyword evidence="1" id="KW-0472">Membrane</keyword>
<protein>
    <submittedName>
        <fullName evidence="3">Glycosyl transferase family 2</fullName>
    </submittedName>
</protein>
<organism evidence="3 4">
    <name type="scientific">Microseira wollei NIES-4236</name>
    <dbReference type="NCBI Taxonomy" id="2530354"/>
    <lineage>
        <taxon>Bacteria</taxon>
        <taxon>Bacillati</taxon>
        <taxon>Cyanobacteriota</taxon>
        <taxon>Cyanophyceae</taxon>
        <taxon>Oscillatoriophycideae</taxon>
        <taxon>Aerosakkonematales</taxon>
        <taxon>Aerosakkonemataceae</taxon>
        <taxon>Microseira</taxon>
    </lineage>
</organism>
<dbReference type="InterPro" id="IPR029044">
    <property type="entry name" value="Nucleotide-diphossugar_trans"/>
</dbReference>
<evidence type="ECO:0000313" key="3">
    <source>
        <dbReference type="EMBL" id="GET41921.1"/>
    </source>
</evidence>
<dbReference type="AlphaFoldDB" id="A0AAV3XMA5"/>
<evidence type="ECO:0000256" key="1">
    <source>
        <dbReference type="SAM" id="Phobius"/>
    </source>
</evidence>
<reference evidence="3" key="1">
    <citation type="submission" date="2019-10" db="EMBL/GenBank/DDBJ databases">
        <title>Draft genome sequece of Microseira wollei NIES-4236.</title>
        <authorList>
            <person name="Yamaguchi H."/>
            <person name="Suzuki S."/>
            <person name="Kawachi M."/>
        </authorList>
    </citation>
    <scope>NUCLEOTIDE SEQUENCE</scope>
    <source>
        <strain evidence="3">NIES-4236</strain>
    </source>
</reference>
<keyword evidence="4" id="KW-1185">Reference proteome</keyword>
<dbReference type="EMBL" id="BLAY01000140">
    <property type="protein sequence ID" value="GET41921.1"/>
    <property type="molecule type" value="Genomic_DNA"/>
</dbReference>
<keyword evidence="1" id="KW-0812">Transmembrane</keyword>
<name>A0AAV3XMA5_9CYAN</name>
<proteinExistence type="predicted"/>
<dbReference type="Gene3D" id="3.90.550.10">
    <property type="entry name" value="Spore Coat Polysaccharide Biosynthesis Protein SpsA, Chain A"/>
    <property type="match status" value="1"/>
</dbReference>
<feature type="domain" description="Glycosyltransferase 2-like" evidence="2">
    <location>
        <begin position="34"/>
        <end position="133"/>
    </location>
</feature>